<name>A0A9D5C8D1_9LILI</name>
<dbReference type="EMBL" id="JAGGNH010000007">
    <property type="protein sequence ID" value="KAJ0968576.1"/>
    <property type="molecule type" value="Genomic_DNA"/>
</dbReference>
<protein>
    <recommendedName>
        <fullName evidence="2">Band 7 domain-containing protein</fullName>
    </recommendedName>
</protein>
<dbReference type="PANTHER" id="PTHR43327">
    <property type="entry name" value="STOMATIN-LIKE PROTEIN 2, MITOCHONDRIAL"/>
    <property type="match status" value="1"/>
</dbReference>
<dbReference type="Gene3D" id="3.30.479.30">
    <property type="entry name" value="Band 7 domain"/>
    <property type="match status" value="1"/>
</dbReference>
<evidence type="ECO:0000256" key="1">
    <source>
        <dbReference type="ARBA" id="ARBA00023288"/>
    </source>
</evidence>
<dbReference type="AlphaFoldDB" id="A0A9D5C8D1"/>
<organism evidence="3 4">
    <name type="scientific">Dioscorea zingiberensis</name>
    <dbReference type="NCBI Taxonomy" id="325984"/>
    <lineage>
        <taxon>Eukaryota</taxon>
        <taxon>Viridiplantae</taxon>
        <taxon>Streptophyta</taxon>
        <taxon>Embryophyta</taxon>
        <taxon>Tracheophyta</taxon>
        <taxon>Spermatophyta</taxon>
        <taxon>Magnoliopsida</taxon>
        <taxon>Liliopsida</taxon>
        <taxon>Dioscoreales</taxon>
        <taxon>Dioscoreaceae</taxon>
        <taxon>Dioscorea</taxon>
    </lineage>
</organism>
<evidence type="ECO:0000313" key="3">
    <source>
        <dbReference type="EMBL" id="KAJ0968576.1"/>
    </source>
</evidence>
<dbReference type="SUPFAM" id="SSF117892">
    <property type="entry name" value="Band 7/SPFH domain"/>
    <property type="match status" value="1"/>
</dbReference>
<keyword evidence="4" id="KW-1185">Reference proteome</keyword>
<evidence type="ECO:0000259" key="2">
    <source>
        <dbReference type="Pfam" id="PF01145"/>
    </source>
</evidence>
<feature type="domain" description="Band 7" evidence="2">
    <location>
        <begin position="72"/>
        <end position="140"/>
    </location>
</feature>
<dbReference type="InterPro" id="IPR001107">
    <property type="entry name" value="Band_7"/>
</dbReference>
<evidence type="ECO:0000313" key="4">
    <source>
        <dbReference type="Proteomes" id="UP001085076"/>
    </source>
</evidence>
<keyword evidence="1" id="KW-0449">Lipoprotein</keyword>
<accession>A0A9D5C8D1</accession>
<dbReference type="InterPro" id="IPR050710">
    <property type="entry name" value="Band7/mec-2_domain"/>
</dbReference>
<reference evidence="3" key="2">
    <citation type="journal article" date="2022" name="Hortic Res">
        <title>The genome of Dioscorea zingiberensis sheds light on the biosynthesis, origin and evolution of the medicinally important diosgenin saponins.</title>
        <authorList>
            <person name="Li Y."/>
            <person name="Tan C."/>
            <person name="Li Z."/>
            <person name="Guo J."/>
            <person name="Li S."/>
            <person name="Chen X."/>
            <person name="Wang C."/>
            <person name="Dai X."/>
            <person name="Yang H."/>
            <person name="Song W."/>
            <person name="Hou L."/>
            <person name="Xu J."/>
            <person name="Tong Z."/>
            <person name="Xu A."/>
            <person name="Yuan X."/>
            <person name="Wang W."/>
            <person name="Yang Q."/>
            <person name="Chen L."/>
            <person name="Sun Z."/>
            <person name="Wang K."/>
            <person name="Pan B."/>
            <person name="Chen J."/>
            <person name="Bao Y."/>
            <person name="Liu F."/>
            <person name="Qi X."/>
            <person name="Gang D.R."/>
            <person name="Wen J."/>
            <person name="Li J."/>
        </authorList>
    </citation>
    <scope>NUCLEOTIDE SEQUENCE</scope>
    <source>
        <strain evidence="3">Dzin_1.0</strain>
    </source>
</reference>
<dbReference type="PANTHER" id="PTHR43327:SF10">
    <property type="entry name" value="STOMATIN-LIKE PROTEIN 2, MITOCHONDRIAL"/>
    <property type="match status" value="1"/>
</dbReference>
<dbReference type="GO" id="GO:0016020">
    <property type="term" value="C:membrane"/>
    <property type="evidence" value="ECO:0007669"/>
    <property type="project" value="InterPro"/>
</dbReference>
<gene>
    <name evidence="3" type="ORF">J5N97_025493</name>
</gene>
<proteinExistence type="predicted"/>
<sequence length="330" mass="37877">MLRAASIQRSLRSSLSSSVAREELVRSPLAPLPLFLSRNFLGGCSRDDFPRYELAPKPTNWGLCIVPEKKVKEKPIHFPQSAFTKDKVNILINGVLFVKIVDPIRASYRVENPIDAVIQLARTTLRSHLVKMTLLKILVEMNTPDKNIVGIYPLPLAMEMEVEAKITKRAQVLQSENNSCKMIGLVGPMRALKEDQNLEWYFEVVPPMYAMLKNDPPKKHIILILGAWMCKDKIVRNGYEYYQRSSNGEIRTSDALFLVGPMRALKEDQNLEWYFEVVPPMYAMLKNDPQKNHIILTLGVWMCKDKIVRNGYEFYQRSSNGEIRAQTLCF</sequence>
<dbReference type="OrthoDB" id="434619at2759"/>
<reference evidence="3" key="1">
    <citation type="submission" date="2021-03" db="EMBL/GenBank/DDBJ databases">
        <authorList>
            <person name="Li Z."/>
            <person name="Yang C."/>
        </authorList>
    </citation>
    <scope>NUCLEOTIDE SEQUENCE</scope>
    <source>
        <strain evidence="3">Dzin_1.0</strain>
        <tissue evidence="3">Leaf</tissue>
    </source>
</reference>
<dbReference type="GO" id="GO:0007005">
    <property type="term" value="P:mitochondrion organization"/>
    <property type="evidence" value="ECO:0007669"/>
    <property type="project" value="TreeGrafter"/>
</dbReference>
<dbReference type="Pfam" id="PF01145">
    <property type="entry name" value="Band_7"/>
    <property type="match status" value="1"/>
</dbReference>
<dbReference type="PRINTS" id="PR00721">
    <property type="entry name" value="STOMATIN"/>
</dbReference>
<dbReference type="Proteomes" id="UP001085076">
    <property type="component" value="Miscellaneous, Linkage group lg07"/>
</dbReference>
<comment type="caution">
    <text evidence="3">The sequence shown here is derived from an EMBL/GenBank/DDBJ whole genome shotgun (WGS) entry which is preliminary data.</text>
</comment>
<dbReference type="InterPro" id="IPR001972">
    <property type="entry name" value="Stomatin_HflK_fam"/>
</dbReference>
<dbReference type="GO" id="GO:0005739">
    <property type="term" value="C:mitochondrion"/>
    <property type="evidence" value="ECO:0007669"/>
    <property type="project" value="TreeGrafter"/>
</dbReference>
<dbReference type="InterPro" id="IPR036013">
    <property type="entry name" value="Band_7/SPFH_dom_sf"/>
</dbReference>